<proteinExistence type="predicted"/>
<dbReference type="Gene3D" id="3.40.50.1000">
    <property type="entry name" value="HAD superfamily/HAD-like"/>
    <property type="match status" value="1"/>
</dbReference>
<dbReference type="Gene3D" id="1.20.1110.10">
    <property type="entry name" value="Calcium-transporting ATPase, transmembrane domain"/>
    <property type="match status" value="1"/>
</dbReference>
<dbReference type="SUPFAM" id="SSF81665">
    <property type="entry name" value="Calcium ATPase, transmembrane domain M"/>
    <property type="match status" value="1"/>
</dbReference>
<comment type="caution">
    <text evidence="7">The sequence shown here is derived from an EMBL/GenBank/DDBJ whole genome shotgun (WGS) entry which is preliminary data.</text>
</comment>
<accession>A0AAV0BSI2</accession>
<keyword evidence="8" id="KW-1185">Reference proteome</keyword>
<dbReference type="InterPro" id="IPR023298">
    <property type="entry name" value="ATPase_P-typ_TM_dom_sf"/>
</dbReference>
<evidence type="ECO:0000313" key="8">
    <source>
        <dbReference type="Proteomes" id="UP001153365"/>
    </source>
</evidence>
<evidence type="ECO:0000256" key="6">
    <source>
        <dbReference type="SAM" id="Phobius"/>
    </source>
</evidence>
<evidence type="ECO:0000256" key="5">
    <source>
        <dbReference type="SAM" id="MobiDB-lite"/>
    </source>
</evidence>
<dbReference type="InterPro" id="IPR023214">
    <property type="entry name" value="HAD_sf"/>
</dbReference>
<evidence type="ECO:0000256" key="1">
    <source>
        <dbReference type="ARBA" id="ARBA00004370"/>
    </source>
</evidence>
<comment type="subcellular location">
    <subcellularLocation>
        <location evidence="1">Membrane</location>
    </subcellularLocation>
</comment>
<dbReference type="GO" id="GO:0000166">
    <property type="term" value="F:nucleotide binding"/>
    <property type="evidence" value="ECO:0007669"/>
    <property type="project" value="InterPro"/>
</dbReference>
<dbReference type="InterPro" id="IPR018303">
    <property type="entry name" value="ATPase_P-typ_P_site"/>
</dbReference>
<dbReference type="Proteomes" id="UP001153365">
    <property type="component" value="Unassembled WGS sequence"/>
</dbReference>
<dbReference type="AlphaFoldDB" id="A0AAV0BSI2"/>
<evidence type="ECO:0000256" key="2">
    <source>
        <dbReference type="ARBA" id="ARBA00022692"/>
    </source>
</evidence>
<evidence type="ECO:0000256" key="4">
    <source>
        <dbReference type="ARBA" id="ARBA00023136"/>
    </source>
</evidence>
<evidence type="ECO:0000256" key="3">
    <source>
        <dbReference type="ARBA" id="ARBA00022989"/>
    </source>
</evidence>
<feature type="non-terminal residue" evidence="7">
    <location>
        <position position="1"/>
    </location>
</feature>
<feature type="region of interest" description="Disordered" evidence="5">
    <location>
        <begin position="434"/>
        <end position="454"/>
    </location>
</feature>
<name>A0AAV0BSI2_PHAPC</name>
<evidence type="ECO:0000313" key="7">
    <source>
        <dbReference type="EMBL" id="CAH7689047.1"/>
    </source>
</evidence>
<keyword evidence="3 6" id="KW-1133">Transmembrane helix</keyword>
<sequence length="484" mass="52519">ITHSKSKGCIWLTELDVYATELIVLYGVFHYSYQRGLDNILVLLIGGIPIAMTTILSVTLAVGAQQFAKYKAIVTRITAIEELAGVTILCSDKTGTLTTNKLTIDKSTVKTYSDVSAYDVCLLASYSIQTKNQDAIDSCIVGMVGTKAAQRGIKLIDFKPFDPVIKRTEITYINVATGEMHRVTKGMTGKTMELCTYKKTEAIEQHSISEDFSNKNAEVSDSKFFGLGGLGGSGYWGGGRFAGLGGYLWLNPWMGNAYGLGLYRRLYGGWLKLADGHQERQSIQELHNLMSRADHTVSCKNMNGEIAHFKTKSCLSAANKLANQHASSATCGACSLSIQGPNGALSAKSIPSSELTKATLNILKAWAKGESKMLAASELEHCSPLPEEIPSQSLSSNKKSTKDAFAVVLLKGNRDLSSNSRSFDLTLKSNKLNQSALSPSDTSNRPATNQNLTSNYNNAHQTMHLSAVIDEKSDVRKLTNKNNL</sequence>
<dbReference type="SUPFAM" id="SSF81660">
    <property type="entry name" value="Metal cation-transporting ATPase, ATP-binding domain N"/>
    <property type="match status" value="1"/>
</dbReference>
<feature type="transmembrane region" description="Helical" evidence="6">
    <location>
        <begin position="40"/>
        <end position="62"/>
    </location>
</feature>
<dbReference type="GO" id="GO:0016020">
    <property type="term" value="C:membrane"/>
    <property type="evidence" value="ECO:0007669"/>
    <property type="project" value="UniProtKB-SubCell"/>
</dbReference>
<dbReference type="Gene3D" id="3.40.1110.10">
    <property type="entry name" value="Calcium-transporting ATPase, cytoplasmic domain N"/>
    <property type="match status" value="1"/>
</dbReference>
<gene>
    <name evidence="7" type="ORF">PPACK8108_LOCUS24106</name>
</gene>
<dbReference type="PROSITE" id="PS00154">
    <property type="entry name" value="ATPASE_E1_E2"/>
    <property type="match status" value="1"/>
</dbReference>
<organism evidence="7 8">
    <name type="scientific">Phakopsora pachyrhizi</name>
    <name type="common">Asian soybean rust disease fungus</name>
    <dbReference type="NCBI Taxonomy" id="170000"/>
    <lineage>
        <taxon>Eukaryota</taxon>
        <taxon>Fungi</taxon>
        <taxon>Dikarya</taxon>
        <taxon>Basidiomycota</taxon>
        <taxon>Pucciniomycotina</taxon>
        <taxon>Pucciniomycetes</taxon>
        <taxon>Pucciniales</taxon>
        <taxon>Phakopsoraceae</taxon>
        <taxon>Phakopsora</taxon>
    </lineage>
</organism>
<reference evidence="7" key="1">
    <citation type="submission" date="2022-06" db="EMBL/GenBank/DDBJ databases">
        <authorList>
            <consortium name="SYNGENTA / RWTH Aachen University"/>
        </authorList>
    </citation>
    <scope>NUCLEOTIDE SEQUENCE</scope>
</reference>
<dbReference type="PANTHER" id="PTHR42861">
    <property type="entry name" value="CALCIUM-TRANSPORTING ATPASE"/>
    <property type="match status" value="1"/>
</dbReference>
<dbReference type="EMBL" id="CALTRL010006041">
    <property type="protein sequence ID" value="CAH7689047.1"/>
    <property type="molecule type" value="Genomic_DNA"/>
</dbReference>
<keyword evidence="2 6" id="KW-0812">Transmembrane</keyword>
<dbReference type="InterPro" id="IPR023299">
    <property type="entry name" value="ATPase_P-typ_cyto_dom_N"/>
</dbReference>
<keyword evidence="4 6" id="KW-0472">Membrane</keyword>
<protein>
    <submittedName>
        <fullName evidence="7">Uncharacterized protein</fullName>
    </submittedName>
</protein>